<protein>
    <recommendedName>
        <fullName evidence="3">Glycosyl hydrolase family 32 N-terminal domain-containing protein</fullName>
    </recommendedName>
</protein>
<dbReference type="InterPro" id="IPR023296">
    <property type="entry name" value="Glyco_hydro_beta-prop_sf"/>
</dbReference>
<sequence length="478" mass="55120">MAKYLMLDRRLLNPQAMENIQLIVEPPVKDEINNPLFTEEKPWEVRIDNGYPNVLYDREAKVYRCYYTLFIEDEDSRKADRRERAARDYIPRPDRAPGLAYAESVDGIHWVKPCLNRVEWQGSKENNLIFAFAHGTGVMIDERETDAARRYKMVTKMDQPGKEAYMAVSFSPDGVDWETPIPWPEHNPPADSHNLPFFDEQENCYMLLSRIWKDGIRITTLSKSKDFLHWSEPEETLRGIGFENQVYAMPVFRWGDLYLGLASVIHEGDRTSEDFDQVDLELAWAAEPERFDFVAAGQHLIPRGRGSYPDGAFDCGCIYASPPVMTPEGEMWVYYMGGNGCHTNFRESSLARAKWQPDKFAALTPRRVYQDSVLATSRLRVEGGTLELLAEPVDEDEEWMLEAEMSPFWNSEPFDGFSYGDSCYEQLDNGWISIRFEKGLEVLAGEKASLKLQFRNLKIWAVQGDVVQAEHRLWEGAE</sequence>
<dbReference type="SUPFAM" id="SSF75005">
    <property type="entry name" value="Arabinanase/levansucrase/invertase"/>
    <property type="match status" value="1"/>
</dbReference>
<keyword evidence="2" id="KW-1185">Reference proteome</keyword>
<organism evidence="1 2">
    <name type="scientific">Hungatella hathewayi WAL-18680</name>
    <dbReference type="NCBI Taxonomy" id="742737"/>
    <lineage>
        <taxon>Bacteria</taxon>
        <taxon>Bacillati</taxon>
        <taxon>Bacillota</taxon>
        <taxon>Clostridia</taxon>
        <taxon>Lachnospirales</taxon>
        <taxon>Lachnospiraceae</taxon>
        <taxon>Hungatella</taxon>
    </lineage>
</organism>
<evidence type="ECO:0008006" key="3">
    <source>
        <dbReference type="Google" id="ProtNLM"/>
    </source>
</evidence>
<dbReference type="PATRIC" id="fig|742737.3.peg.5126"/>
<dbReference type="OrthoDB" id="180690at2"/>
<dbReference type="EMBL" id="ADLN01000128">
    <property type="protein sequence ID" value="EHI56929.1"/>
    <property type="molecule type" value="Genomic_DNA"/>
</dbReference>
<dbReference type="RefSeq" id="WP_006783121.1">
    <property type="nucleotide sequence ID" value="NZ_CP040506.1"/>
</dbReference>
<gene>
    <name evidence="1" type="ORF">HMPREF9473_05133</name>
</gene>
<evidence type="ECO:0000313" key="2">
    <source>
        <dbReference type="Proteomes" id="UP000005384"/>
    </source>
</evidence>
<evidence type="ECO:0000313" key="1">
    <source>
        <dbReference type="EMBL" id="EHI56929.1"/>
    </source>
</evidence>
<dbReference type="AlphaFoldDB" id="G5INQ5"/>
<dbReference type="HOGENOM" id="CLU_570824_0_0_9"/>
<dbReference type="Proteomes" id="UP000005384">
    <property type="component" value="Unassembled WGS sequence"/>
</dbReference>
<reference evidence="1 2" key="1">
    <citation type="submission" date="2011-08" db="EMBL/GenBank/DDBJ databases">
        <title>The Genome Sequence of Clostridium hathewayi WAL-18680.</title>
        <authorList>
            <consortium name="The Broad Institute Genome Sequencing Platform"/>
            <person name="Earl A."/>
            <person name="Ward D."/>
            <person name="Feldgarden M."/>
            <person name="Gevers D."/>
            <person name="Finegold S.M."/>
            <person name="Summanen P.H."/>
            <person name="Molitoris D.R."/>
            <person name="Song M."/>
            <person name="Daigneault M."/>
            <person name="Allen-Vercoe E."/>
            <person name="Young S.K."/>
            <person name="Zeng Q."/>
            <person name="Gargeya S."/>
            <person name="Fitzgerald M."/>
            <person name="Haas B."/>
            <person name="Abouelleil A."/>
            <person name="Alvarado L."/>
            <person name="Arachchi H.M."/>
            <person name="Berlin A."/>
            <person name="Brown A."/>
            <person name="Chapman S.B."/>
            <person name="Chen Z."/>
            <person name="Dunbar C."/>
            <person name="Freedman E."/>
            <person name="Gearin G."/>
            <person name="Gellesch M."/>
            <person name="Goldberg J."/>
            <person name="Griggs A."/>
            <person name="Gujja S."/>
            <person name="Heiman D."/>
            <person name="Howarth C."/>
            <person name="Larson L."/>
            <person name="Lui A."/>
            <person name="MacDonald P.J.P."/>
            <person name="Montmayeur A."/>
            <person name="Murphy C."/>
            <person name="Neiman D."/>
            <person name="Pearson M."/>
            <person name="Priest M."/>
            <person name="Roberts A."/>
            <person name="Saif S."/>
            <person name="Shea T."/>
            <person name="Shenoy N."/>
            <person name="Sisk P."/>
            <person name="Stolte C."/>
            <person name="Sykes S."/>
            <person name="Wortman J."/>
            <person name="Nusbaum C."/>
            <person name="Birren B."/>
        </authorList>
    </citation>
    <scope>NUCLEOTIDE SEQUENCE [LARGE SCALE GENOMIC DNA]</scope>
    <source>
        <strain evidence="1 2">WAL-18680</strain>
    </source>
</reference>
<dbReference type="Gene3D" id="2.115.10.20">
    <property type="entry name" value="Glycosyl hydrolase domain, family 43"/>
    <property type="match status" value="2"/>
</dbReference>
<proteinExistence type="predicted"/>
<accession>G5INQ5</accession>
<name>G5INQ5_9FIRM</name>
<comment type="caution">
    <text evidence="1">The sequence shown here is derived from an EMBL/GenBank/DDBJ whole genome shotgun (WGS) entry which is preliminary data.</text>
</comment>